<dbReference type="Proteomes" id="UP000000763">
    <property type="component" value="Chromosome 6"/>
</dbReference>
<dbReference type="EMBL" id="AP003726">
    <property type="protein sequence ID" value="BAD53776.1"/>
    <property type="molecule type" value="Genomic_DNA"/>
</dbReference>
<evidence type="ECO:0000313" key="1">
    <source>
        <dbReference type="EMBL" id="BAD53776.1"/>
    </source>
</evidence>
<protein>
    <submittedName>
        <fullName evidence="1">Uncharacterized protein</fullName>
    </submittedName>
</protein>
<organism evidence="1 2">
    <name type="scientific">Oryza sativa subsp. japonica</name>
    <name type="common">Rice</name>
    <dbReference type="NCBI Taxonomy" id="39947"/>
    <lineage>
        <taxon>Eukaryota</taxon>
        <taxon>Viridiplantae</taxon>
        <taxon>Streptophyta</taxon>
        <taxon>Embryophyta</taxon>
        <taxon>Tracheophyta</taxon>
        <taxon>Spermatophyta</taxon>
        <taxon>Magnoliopsida</taxon>
        <taxon>Liliopsida</taxon>
        <taxon>Poales</taxon>
        <taxon>Poaceae</taxon>
        <taxon>BOP clade</taxon>
        <taxon>Oryzoideae</taxon>
        <taxon>Oryzeae</taxon>
        <taxon>Oryzinae</taxon>
        <taxon>Oryza</taxon>
        <taxon>Oryza sativa</taxon>
    </lineage>
</organism>
<reference evidence="2" key="2">
    <citation type="journal article" date="2008" name="Nucleic Acids Res.">
        <title>The rice annotation project database (RAP-DB): 2008 update.</title>
        <authorList>
            <consortium name="The rice annotation project (RAP)"/>
        </authorList>
    </citation>
    <scope>GENOME REANNOTATION</scope>
    <source>
        <strain evidence="2">cv. Nipponbare</strain>
    </source>
</reference>
<name>Q5Z8X8_ORYSJ</name>
<sequence length="113" mass="12743">MRLGHLLFAITEPMMKGRFIDRQAFRKPNCSESNPPQLPRLWTCNQKVIDSLVTLITKNATHRVRQAMALETDSLDAKSGGDVPNPPSVVKRLSHRTAISQTGRDNRVYGRCQ</sequence>
<dbReference type="AlphaFoldDB" id="Q5Z8X8"/>
<reference evidence="2" key="1">
    <citation type="journal article" date="2005" name="Nature">
        <title>The map-based sequence of the rice genome.</title>
        <authorList>
            <consortium name="International rice genome sequencing project (IRGSP)"/>
            <person name="Matsumoto T."/>
            <person name="Wu J."/>
            <person name="Kanamori H."/>
            <person name="Katayose Y."/>
            <person name="Fujisawa M."/>
            <person name="Namiki N."/>
            <person name="Mizuno H."/>
            <person name="Yamamoto K."/>
            <person name="Antonio B.A."/>
            <person name="Baba T."/>
            <person name="Sakata K."/>
            <person name="Nagamura Y."/>
            <person name="Aoki H."/>
            <person name="Arikawa K."/>
            <person name="Arita K."/>
            <person name="Bito T."/>
            <person name="Chiden Y."/>
            <person name="Fujitsuka N."/>
            <person name="Fukunaka R."/>
            <person name="Hamada M."/>
            <person name="Harada C."/>
            <person name="Hayashi A."/>
            <person name="Hijishita S."/>
            <person name="Honda M."/>
            <person name="Hosokawa S."/>
            <person name="Ichikawa Y."/>
            <person name="Idonuma A."/>
            <person name="Iijima M."/>
            <person name="Ikeda M."/>
            <person name="Ikeno M."/>
            <person name="Ito K."/>
            <person name="Ito S."/>
            <person name="Ito T."/>
            <person name="Ito Y."/>
            <person name="Ito Y."/>
            <person name="Iwabuchi A."/>
            <person name="Kamiya K."/>
            <person name="Karasawa W."/>
            <person name="Kurita K."/>
            <person name="Katagiri S."/>
            <person name="Kikuta A."/>
            <person name="Kobayashi H."/>
            <person name="Kobayashi N."/>
            <person name="Machita K."/>
            <person name="Maehara T."/>
            <person name="Masukawa M."/>
            <person name="Mizubayashi T."/>
            <person name="Mukai Y."/>
            <person name="Nagasaki H."/>
            <person name="Nagata Y."/>
            <person name="Naito S."/>
            <person name="Nakashima M."/>
            <person name="Nakama Y."/>
            <person name="Nakamichi Y."/>
            <person name="Nakamura M."/>
            <person name="Meguro A."/>
            <person name="Negishi M."/>
            <person name="Ohta I."/>
            <person name="Ohta T."/>
            <person name="Okamoto M."/>
            <person name="Ono N."/>
            <person name="Saji S."/>
            <person name="Sakaguchi M."/>
            <person name="Sakai K."/>
            <person name="Shibata M."/>
            <person name="Shimokawa T."/>
            <person name="Song J."/>
            <person name="Takazaki Y."/>
            <person name="Terasawa K."/>
            <person name="Tsugane M."/>
            <person name="Tsuji K."/>
            <person name="Ueda S."/>
            <person name="Waki K."/>
            <person name="Yamagata H."/>
            <person name="Yamamoto M."/>
            <person name="Yamamoto S."/>
            <person name="Yamane H."/>
            <person name="Yoshiki S."/>
            <person name="Yoshihara R."/>
            <person name="Yukawa K."/>
            <person name="Zhong H."/>
            <person name="Yano M."/>
            <person name="Yuan Q."/>
            <person name="Ouyang S."/>
            <person name="Liu J."/>
            <person name="Jones K.M."/>
            <person name="Gansberger K."/>
            <person name="Moffat K."/>
            <person name="Hill J."/>
            <person name="Bera J."/>
            <person name="Fadrosh D."/>
            <person name="Jin S."/>
            <person name="Johri S."/>
            <person name="Kim M."/>
            <person name="Overton L."/>
            <person name="Reardon M."/>
            <person name="Tsitrin T."/>
            <person name="Vuong H."/>
            <person name="Weaver B."/>
            <person name="Ciecko A."/>
            <person name="Tallon L."/>
            <person name="Jackson J."/>
            <person name="Pai G."/>
            <person name="Aken S.V."/>
            <person name="Utterback T."/>
            <person name="Reidmuller S."/>
            <person name="Feldblyum T."/>
            <person name="Hsiao J."/>
            <person name="Zismann V."/>
            <person name="Iobst S."/>
            <person name="de Vazeille A.R."/>
            <person name="Buell C.R."/>
            <person name="Ying K."/>
            <person name="Li Y."/>
            <person name="Lu T."/>
            <person name="Huang Y."/>
            <person name="Zhao Q."/>
            <person name="Feng Q."/>
            <person name="Zhang L."/>
            <person name="Zhu J."/>
            <person name="Weng Q."/>
            <person name="Mu J."/>
            <person name="Lu Y."/>
            <person name="Fan D."/>
            <person name="Liu Y."/>
            <person name="Guan J."/>
            <person name="Zhang Y."/>
            <person name="Yu S."/>
            <person name="Liu X."/>
            <person name="Zhang Y."/>
            <person name="Hong G."/>
            <person name="Han B."/>
            <person name="Choisne N."/>
            <person name="Demange N."/>
            <person name="Orjeda G."/>
            <person name="Samain S."/>
            <person name="Cattolico L."/>
            <person name="Pelletier E."/>
            <person name="Couloux A."/>
            <person name="Segurens B."/>
            <person name="Wincker P."/>
            <person name="D'Hont A."/>
            <person name="Scarpelli C."/>
            <person name="Weissenbach J."/>
            <person name="Salanoubat M."/>
            <person name="Quetier F."/>
            <person name="Yu Y."/>
            <person name="Kim H.R."/>
            <person name="Rambo T."/>
            <person name="Currie J."/>
            <person name="Collura K."/>
            <person name="Luo M."/>
            <person name="Yang T."/>
            <person name="Ammiraju J.S.S."/>
            <person name="Engler F."/>
            <person name="Soderlund C."/>
            <person name="Wing R.A."/>
            <person name="Palmer L.E."/>
            <person name="de la Bastide M."/>
            <person name="Spiegel L."/>
            <person name="Nascimento L."/>
            <person name="Zutavern T."/>
            <person name="O'Shaughnessy A."/>
            <person name="Dike S."/>
            <person name="Dedhia N."/>
            <person name="Preston R."/>
            <person name="Balija V."/>
            <person name="McCombie W.R."/>
            <person name="Chow T."/>
            <person name="Chen H."/>
            <person name="Chung M."/>
            <person name="Chen C."/>
            <person name="Shaw J."/>
            <person name="Wu H."/>
            <person name="Hsiao K."/>
            <person name="Chao Y."/>
            <person name="Chu M."/>
            <person name="Cheng C."/>
            <person name="Hour A."/>
            <person name="Lee P."/>
            <person name="Lin S."/>
            <person name="Lin Y."/>
            <person name="Liou J."/>
            <person name="Liu S."/>
            <person name="Hsing Y."/>
            <person name="Raghuvanshi S."/>
            <person name="Mohanty A."/>
            <person name="Bharti A.K."/>
            <person name="Gaur A."/>
            <person name="Gupta V."/>
            <person name="Kumar D."/>
            <person name="Ravi V."/>
            <person name="Vij S."/>
            <person name="Kapur A."/>
            <person name="Khurana P."/>
            <person name="Khurana P."/>
            <person name="Khurana J.P."/>
            <person name="Tyagi A.K."/>
            <person name="Gaikwad K."/>
            <person name="Singh A."/>
            <person name="Dalal V."/>
            <person name="Srivastava S."/>
            <person name="Dixit A."/>
            <person name="Pal A.K."/>
            <person name="Ghazi I.A."/>
            <person name="Yadav M."/>
            <person name="Pandit A."/>
            <person name="Bhargava A."/>
            <person name="Sureshbabu K."/>
            <person name="Batra K."/>
            <person name="Sharma T.R."/>
            <person name="Mohapatra T."/>
            <person name="Singh N.K."/>
            <person name="Messing J."/>
            <person name="Nelson A.B."/>
            <person name="Fuks G."/>
            <person name="Kavchok S."/>
            <person name="Keizer G."/>
            <person name="Linton E."/>
            <person name="Llaca V."/>
            <person name="Song R."/>
            <person name="Tanyolac B."/>
            <person name="Young S."/>
            <person name="Ho-Il K."/>
            <person name="Hahn J.H."/>
            <person name="Sangsakoo G."/>
            <person name="Vanavichit A."/>
            <person name="de Mattos Luiz.A.T."/>
            <person name="Zimmer P.D."/>
            <person name="Malone G."/>
            <person name="Dellagostin O."/>
            <person name="de Oliveira A.C."/>
            <person name="Bevan M."/>
            <person name="Bancroft I."/>
            <person name="Minx P."/>
            <person name="Cordum H."/>
            <person name="Wilson R."/>
            <person name="Cheng Z."/>
            <person name="Jin W."/>
            <person name="Jiang J."/>
            <person name="Leong S.A."/>
            <person name="Iwama H."/>
            <person name="Gojobori T."/>
            <person name="Itoh T."/>
            <person name="Niimura Y."/>
            <person name="Fujii Y."/>
            <person name="Habara T."/>
            <person name="Sakai H."/>
            <person name="Sato Y."/>
            <person name="Wilson G."/>
            <person name="Kumar K."/>
            <person name="McCouch S."/>
            <person name="Juretic N."/>
            <person name="Hoen D."/>
            <person name="Wright S."/>
            <person name="Bruskiewich R."/>
            <person name="Bureau T."/>
            <person name="Miyao A."/>
            <person name="Hirochika H."/>
            <person name="Nishikawa T."/>
            <person name="Kadowaki K."/>
            <person name="Sugiura M."/>
            <person name="Burr B."/>
            <person name="Sasaki T."/>
        </authorList>
    </citation>
    <scope>NUCLEOTIDE SEQUENCE [LARGE SCALE GENOMIC DNA]</scope>
    <source>
        <strain evidence="2">cv. Nipponbare</strain>
    </source>
</reference>
<gene>
    <name evidence="1" type="primary">P0596H10.10</name>
</gene>
<evidence type="ECO:0000313" key="2">
    <source>
        <dbReference type="Proteomes" id="UP000000763"/>
    </source>
</evidence>
<accession>Q5Z8X8</accession>
<proteinExistence type="predicted"/>